<dbReference type="InterPro" id="IPR011108">
    <property type="entry name" value="RMMBL"/>
</dbReference>
<dbReference type="GO" id="GO:0006398">
    <property type="term" value="P:mRNA 3'-end processing by stem-loop binding and cleavage"/>
    <property type="evidence" value="ECO:0007669"/>
    <property type="project" value="InterPro"/>
</dbReference>
<evidence type="ECO:0000256" key="3">
    <source>
        <dbReference type="ARBA" id="ARBA00023242"/>
    </source>
</evidence>
<keyword evidence="2 4" id="KW-0507">mRNA processing</keyword>
<feature type="region of interest" description="Disordered" evidence="5">
    <location>
        <begin position="693"/>
        <end position="734"/>
    </location>
</feature>
<feature type="region of interest" description="Disordered" evidence="5">
    <location>
        <begin position="618"/>
        <end position="660"/>
    </location>
</feature>
<dbReference type="STRING" id="1555241.A0A4P9X701"/>
<reference evidence="9" key="1">
    <citation type="journal article" date="2018" name="Nat. Microbiol.">
        <title>Leveraging single-cell genomics to expand the fungal tree of life.</title>
        <authorList>
            <person name="Ahrendt S.R."/>
            <person name="Quandt C.A."/>
            <person name="Ciobanu D."/>
            <person name="Clum A."/>
            <person name="Salamov A."/>
            <person name="Andreopoulos B."/>
            <person name="Cheng J.F."/>
            <person name="Woyke T."/>
            <person name="Pelin A."/>
            <person name="Henrissat B."/>
            <person name="Reynolds N.K."/>
            <person name="Benny G.L."/>
            <person name="Smith M.E."/>
            <person name="James T.Y."/>
            <person name="Grigoriev I.V."/>
        </authorList>
    </citation>
    <scope>NUCLEOTIDE SEQUENCE [LARGE SCALE GENOMIC DNA]</scope>
    <source>
        <strain evidence="9">ATCC 52028</strain>
    </source>
</reference>
<dbReference type="InterPro" id="IPR036866">
    <property type="entry name" value="RibonucZ/Hydroxyglut_hydro"/>
</dbReference>
<evidence type="ECO:0000313" key="8">
    <source>
        <dbReference type="EMBL" id="RKP00996.1"/>
    </source>
</evidence>
<feature type="compositionally biased region" description="Basic and acidic residues" evidence="5">
    <location>
        <begin position="796"/>
        <end position="805"/>
    </location>
</feature>
<dbReference type="InterPro" id="IPR001279">
    <property type="entry name" value="Metallo-B-lactamas"/>
</dbReference>
<dbReference type="Proteomes" id="UP000274922">
    <property type="component" value="Unassembled WGS sequence"/>
</dbReference>
<dbReference type="Gene3D" id="3.60.15.10">
    <property type="entry name" value="Ribonuclease Z/Hydroxyacylglutathione hydrolase-like"/>
    <property type="match status" value="1"/>
</dbReference>
<dbReference type="Pfam" id="PF16661">
    <property type="entry name" value="Lactamase_B_6"/>
    <property type="match status" value="1"/>
</dbReference>
<organism evidence="8 9">
    <name type="scientific">Caulochytrium protostelioides</name>
    <dbReference type="NCBI Taxonomy" id="1555241"/>
    <lineage>
        <taxon>Eukaryota</taxon>
        <taxon>Fungi</taxon>
        <taxon>Fungi incertae sedis</taxon>
        <taxon>Chytridiomycota</taxon>
        <taxon>Chytridiomycota incertae sedis</taxon>
        <taxon>Chytridiomycetes</taxon>
        <taxon>Caulochytriales</taxon>
        <taxon>Caulochytriaceae</taxon>
        <taxon>Caulochytrium</taxon>
    </lineage>
</organism>
<evidence type="ECO:0000256" key="5">
    <source>
        <dbReference type="SAM" id="MobiDB-lite"/>
    </source>
</evidence>
<dbReference type="PANTHER" id="PTHR45922:SF1">
    <property type="entry name" value="CLEAVAGE AND POLYADENYLATION SPECIFICITY FACTOR SUBUNIT 2"/>
    <property type="match status" value="1"/>
</dbReference>
<gene>
    <name evidence="8" type="ORF">CXG81DRAFT_26300</name>
</gene>
<feature type="domain" description="Metallo-beta-lactamase" evidence="6">
    <location>
        <begin position="17"/>
        <end position="223"/>
    </location>
</feature>
<dbReference type="InterPro" id="IPR027075">
    <property type="entry name" value="CPSF2"/>
</dbReference>
<feature type="domain" description="Beta-Casp" evidence="7">
    <location>
        <begin position="290"/>
        <end position="464"/>
    </location>
</feature>
<feature type="compositionally biased region" description="Low complexity" evidence="5">
    <location>
        <begin position="650"/>
        <end position="660"/>
    </location>
</feature>
<dbReference type="GO" id="GO:0003723">
    <property type="term" value="F:RNA binding"/>
    <property type="evidence" value="ECO:0007669"/>
    <property type="project" value="UniProtKB-KW"/>
</dbReference>
<dbReference type="Pfam" id="PF13299">
    <property type="entry name" value="CPSF100_C"/>
    <property type="match status" value="1"/>
</dbReference>
<feature type="compositionally biased region" description="Acidic residues" evidence="5">
    <location>
        <begin position="826"/>
        <end position="836"/>
    </location>
</feature>
<keyword evidence="4" id="KW-0694">RNA-binding</keyword>
<feature type="region of interest" description="Disordered" evidence="5">
    <location>
        <begin position="531"/>
        <end position="560"/>
    </location>
</feature>
<keyword evidence="9" id="KW-1185">Reference proteome</keyword>
<evidence type="ECO:0000256" key="4">
    <source>
        <dbReference type="RuleBase" id="RU365006"/>
    </source>
</evidence>
<dbReference type="AlphaFoldDB" id="A0A4P9X701"/>
<dbReference type="GO" id="GO:0005847">
    <property type="term" value="C:mRNA cleavage and polyadenylation specificity factor complex"/>
    <property type="evidence" value="ECO:0007669"/>
    <property type="project" value="InterPro"/>
</dbReference>
<proteinExistence type="inferred from homology"/>
<feature type="compositionally biased region" description="Acidic residues" evidence="5">
    <location>
        <begin position="844"/>
        <end position="853"/>
    </location>
</feature>
<accession>A0A4P9X701</accession>
<evidence type="ECO:0000313" key="9">
    <source>
        <dbReference type="Proteomes" id="UP000274922"/>
    </source>
</evidence>
<dbReference type="InterPro" id="IPR035639">
    <property type="entry name" value="CPSF2_MBL"/>
</dbReference>
<dbReference type="Pfam" id="PF07521">
    <property type="entry name" value="RMMBL"/>
    <property type="match status" value="1"/>
</dbReference>
<feature type="region of interest" description="Disordered" evidence="5">
    <location>
        <begin position="364"/>
        <end position="392"/>
    </location>
</feature>
<feature type="compositionally biased region" description="Low complexity" evidence="5">
    <location>
        <begin position="878"/>
        <end position="891"/>
    </location>
</feature>
<feature type="compositionally biased region" description="Acidic residues" evidence="5">
    <location>
        <begin position="540"/>
        <end position="551"/>
    </location>
</feature>
<evidence type="ECO:0000259" key="7">
    <source>
        <dbReference type="SMART" id="SM01027"/>
    </source>
</evidence>
<dbReference type="SMART" id="SM00849">
    <property type="entry name" value="Lactamase_B"/>
    <property type="match status" value="1"/>
</dbReference>
<dbReference type="Pfam" id="PF10996">
    <property type="entry name" value="Beta-Casp"/>
    <property type="match status" value="1"/>
</dbReference>
<comment type="similarity">
    <text evidence="4">Belongs to the metallo-beta-lactamase superfamily. RNA-metabolizing metallo-beta-lactamase-like family. CPSF2/YSH1 subfamily.</text>
</comment>
<keyword evidence="3 4" id="KW-0539">Nucleus</keyword>
<evidence type="ECO:0000259" key="6">
    <source>
        <dbReference type="SMART" id="SM00849"/>
    </source>
</evidence>
<dbReference type="Gene3D" id="3.40.50.10890">
    <property type="match status" value="1"/>
</dbReference>
<dbReference type="CDD" id="cd16293">
    <property type="entry name" value="CPSF2-like_MBL-fold"/>
    <property type="match status" value="1"/>
</dbReference>
<protein>
    <recommendedName>
        <fullName evidence="4">Cleavage and polyadenylation specificity factor subunit 2</fullName>
    </recommendedName>
    <alternativeName>
        <fullName evidence="4">Cleavage and polyadenylation specificity factor 100 kDa subunit</fullName>
    </alternativeName>
</protein>
<evidence type="ECO:0000256" key="1">
    <source>
        <dbReference type="ARBA" id="ARBA00004123"/>
    </source>
</evidence>
<dbReference type="EMBL" id="ML014189">
    <property type="protein sequence ID" value="RKP00996.1"/>
    <property type="molecule type" value="Genomic_DNA"/>
</dbReference>
<evidence type="ECO:0000256" key="2">
    <source>
        <dbReference type="ARBA" id="ARBA00022664"/>
    </source>
</evidence>
<feature type="compositionally biased region" description="Gly residues" evidence="5">
    <location>
        <begin position="380"/>
        <end position="392"/>
    </location>
</feature>
<dbReference type="SMART" id="SM01027">
    <property type="entry name" value="Beta-Casp"/>
    <property type="match status" value="1"/>
</dbReference>
<dbReference type="SUPFAM" id="SSF56281">
    <property type="entry name" value="Metallo-hydrolase/oxidoreductase"/>
    <property type="match status" value="1"/>
</dbReference>
<comment type="subcellular location">
    <subcellularLocation>
        <location evidence="1 4">Nucleus</location>
    </subcellularLocation>
</comment>
<dbReference type="InterPro" id="IPR025069">
    <property type="entry name" value="Cpsf2_C"/>
</dbReference>
<name>A0A4P9X701_9FUNG</name>
<feature type="region of interest" description="Disordered" evidence="5">
    <location>
        <begin position="1063"/>
        <end position="1097"/>
    </location>
</feature>
<dbReference type="PANTHER" id="PTHR45922">
    <property type="entry name" value="CLEAVAGE AND POLYADENYLATION SPECIFICITY FACTOR SUBUNIT 2"/>
    <property type="match status" value="1"/>
</dbReference>
<feature type="region of interest" description="Disordered" evidence="5">
    <location>
        <begin position="774"/>
        <end position="891"/>
    </location>
</feature>
<dbReference type="OrthoDB" id="64353at2759"/>
<sequence>MASIQFTPLYGDAYHDGPMCYLVQVDEAAILLDCGWSAACDPQQLAPLARIAARVDAVLLSHATLTHLGALPYAVHQLGLACPVYATTPVHDLGRVCLRDLYASRQHDDGAPPPFTLAHIDQALGHVTRLRYSQPCPLAGRGHGITVTPYPAGHTLGGSVWRIEKDGEVIVYAVDYNHRRELHLDGTALLAIASAQGSGVSADATTATAAAAAAAAATGSGGLKVVDTDLGAAFHHPSVFITDSRAVHRMMVPGPGTPESRRATQLQRLLRYCAAKPCNALIPTDASARVLELALALNQAYAALYGGNAAHRRGAHGPGGALGHSAAAARRRPTIVFLAHQSTRTFDLARTMLEWMSKAMVAQSTSGADPSKSGNHHRGGGQGSRGQRGGAGGIPGGVFDLRHIRSIQTLAELESIPQPYVVLASLPDLEMGFSRQLMLRWASDPANLVVLTEIAAQGTLSRHLYSIWQRAFPDPQSAVPLEEDVEAGDGEAAVAGRPPPPPLPPMAMTWEAQDAPAAPYVAPAPLPPLPIAYDAARDDADSDSDGNDDGNDGGKRLPRWHIRGVTRVPLTGAALEQARAQRLEHAEAARQLMAVRMTRREAEDADADTLAAAAGGAAAGAAAGPGPGGVGADDRLGGDTGGDAGDRGSRAAPRSTRATRIGGLDDDAALALDTGPSYDFYVKPEASHLLLLSDSENGSEAETLVPDAGESGMARSAAPAAADAGDADGAGGDKPRLRLRQRQFFKEVPQFTQFPVVEPRRRLDHYGEVIDPAAWGRKPHAASGPSASGAGGAEPRTARQKDRTLQRRRKRAADGEGRNAGSDGSDGSDEDDVEAFEGEHDDASDSEGDSSNEEDLRLMGPRAATAARRRRHARRTGAEGTASAAAGKTALGADAETGADALADDADDDDALCTYEPYDFPLVLRCGIVYIDAEGLTDGSSVMTILSHLQPRHIVLVHGDVSAPPSPLRASPSIVGVDGDSGGGALTLVNSTDTMRALCAGIPQLAKVPVLAPEAGVQVHVNHAQRLVPLRLAPELAQQLRFARFGAHEITFLSALMTARSRTPAADGTSPMDLEPDERASTAAPTPTPTPRDPDLVLAPLAPLDPRRRRAAFLIGDLKLSQFRRQLRREGLQASFRPGGDLCVENTCVVAKDPQSGALRLRGPLSPVYYHVRRMIYEQHVLV</sequence>
<dbReference type="InterPro" id="IPR022712">
    <property type="entry name" value="Beta_Casp"/>
</dbReference>